<feature type="signal peptide" evidence="1">
    <location>
        <begin position="1"/>
        <end position="24"/>
    </location>
</feature>
<protein>
    <submittedName>
        <fullName evidence="2">(spotted green pufferfish) hypothetical protein</fullName>
    </submittedName>
</protein>
<dbReference type="KEGG" id="tng:GSTEN00022267G001"/>
<keyword evidence="1" id="KW-0732">Signal</keyword>
<comment type="caution">
    <text evidence="2">The sequence shown here is derived from an EMBL/GenBank/DDBJ whole genome shotgun (WGS) entry which is preliminary data.</text>
</comment>
<dbReference type="OrthoDB" id="9908249at2759"/>
<feature type="chain" id="PRO_5004243751" evidence="1">
    <location>
        <begin position="25"/>
        <end position="91"/>
    </location>
</feature>
<reference evidence="2" key="2">
    <citation type="submission" date="2004-02" db="EMBL/GenBank/DDBJ databases">
        <authorList>
            <consortium name="Genoscope"/>
            <consortium name="Whitehead Institute Centre for Genome Research"/>
        </authorList>
    </citation>
    <scope>NUCLEOTIDE SEQUENCE</scope>
</reference>
<evidence type="ECO:0000313" key="2">
    <source>
        <dbReference type="EMBL" id="CAG03001.1"/>
    </source>
</evidence>
<proteinExistence type="predicted"/>
<name>Q4S8N1_TETNG</name>
<accession>Q4S8N1</accession>
<evidence type="ECO:0000256" key="1">
    <source>
        <dbReference type="SAM" id="SignalP"/>
    </source>
</evidence>
<organism evidence="2">
    <name type="scientific">Tetraodon nigroviridis</name>
    <name type="common">Spotted green pufferfish</name>
    <name type="synonym">Chelonodon nigroviridis</name>
    <dbReference type="NCBI Taxonomy" id="99883"/>
    <lineage>
        <taxon>Eukaryota</taxon>
        <taxon>Metazoa</taxon>
        <taxon>Chordata</taxon>
        <taxon>Craniata</taxon>
        <taxon>Vertebrata</taxon>
        <taxon>Euteleostomi</taxon>
        <taxon>Actinopterygii</taxon>
        <taxon>Neopterygii</taxon>
        <taxon>Teleostei</taxon>
        <taxon>Neoteleostei</taxon>
        <taxon>Acanthomorphata</taxon>
        <taxon>Eupercaria</taxon>
        <taxon>Tetraodontiformes</taxon>
        <taxon>Tetradontoidea</taxon>
        <taxon>Tetraodontidae</taxon>
        <taxon>Tetraodon</taxon>
    </lineage>
</organism>
<reference evidence="2" key="1">
    <citation type="journal article" date="2004" name="Nature">
        <title>Genome duplication in the teleost fish Tetraodon nigroviridis reveals the early vertebrate proto-karyotype.</title>
        <authorList>
            <person name="Jaillon O."/>
            <person name="Aury J.-M."/>
            <person name="Brunet F."/>
            <person name="Petit J.-L."/>
            <person name="Stange-Thomann N."/>
            <person name="Mauceli E."/>
            <person name="Bouneau L."/>
            <person name="Fischer C."/>
            <person name="Ozouf-Costaz C."/>
            <person name="Bernot A."/>
            <person name="Nicaud S."/>
            <person name="Jaffe D."/>
            <person name="Fisher S."/>
            <person name="Lutfalla G."/>
            <person name="Dossat C."/>
            <person name="Segurens B."/>
            <person name="Dasilva C."/>
            <person name="Salanoubat M."/>
            <person name="Levy M."/>
            <person name="Boudet N."/>
            <person name="Castellano S."/>
            <person name="Anthouard V."/>
            <person name="Jubin C."/>
            <person name="Castelli V."/>
            <person name="Katinka M."/>
            <person name="Vacherie B."/>
            <person name="Biemont C."/>
            <person name="Skalli Z."/>
            <person name="Cattolico L."/>
            <person name="Poulain J."/>
            <person name="De Berardinis V."/>
            <person name="Cruaud C."/>
            <person name="Duprat S."/>
            <person name="Brottier P."/>
            <person name="Coutanceau J.-P."/>
            <person name="Gouzy J."/>
            <person name="Parra G."/>
            <person name="Lardier G."/>
            <person name="Chapple C."/>
            <person name="McKernan K.J."/>
            <person name="McEwan P."/>
            <person name="Bosak S."/>
            <person name="Kellis M."/>
            <person name="Volff J.-N."/>
            <person name="Guigo R."/>
            <person name="Zody M.C."/>
            <person name="Mesirov J."/>
            <person name="Lindblad-Toh K."/>
            <person name="Birren B."/>
            <person name="Nusbaum C."/>
            <person name="Kahn D."/>
            <person name="Robinson-Rechavi M."/>
            <person name="Laudet V."/>
            <person name="Schachter V."/>
            <person name="Quetier F."/>
            <person name="Saurin W."/>
            <person name="Scarpelli C."/>
            <person name="Wincker P."/>
            <person name="Lander E.S."/>
            <person name="Weissenbach J."/>
            <person name="Roest Crollius H."/>
        </authorList>
    </citation>
    <scope>NUCLEOTIDE SEQUENCE [LARGE SCALE GENOMIC DNA]</scope>
</reference>
<gene>
    <name evidence="2" type="ORF">GSTENG00022267001</name>
</gene>
<sequence>MLGRQLKKIFAFCFLAASVAHTHGQEPCNLNFTDPEADVEILQRPDSAEECNYLVTVYLGYGIEVQVSTKGFLMAQLITQKVVNKHALGWF</sequence>
<dbReference type="EMBL" id="CAAE01014703">
    <property type="protein sequence ID" value="CAG03001.1"/>
    <property type="molecule type" value="Genomic_DNA"/>
</dbReference>
<dbReference type="AlphaFoldDB" id="Q4S8N1"/>